<keyword evidence="3" id="KW-1185">Reference proteome</keyword>
<sequence length="595" mass="63259">MEKSKPTFVPEWLRSSGNVLGSGNSAHHYPSSSSQADVSSSTLHTRNRNSKTVSEFDSPRTALLDRTSSNSRRSYSNGSAKHAYSSFSRNHRDKDREREKERSSFGDSWDRDGSEPLGSILTNRIEKGTLQRTVSMVSRKQGDSLSRRLGVDLKNGSSGNFANGNGLISGAAGSGNIQKVVFEKDFPSLGSEEKQGLPEMGRVSSPGLSTAVQSLPVTTSSLIGGEGWTSALAEVPAVIGTSSTVSLPSSNTVSPSASTSTATSGIPAAITGLNMAEALTQAPLKTRAVPQVSVQIQRREELAIKQSRQLIPVTPSMTKSSVLISDKSKPKTVVRAGDMNIAAKNMQQQPTSGSQSLLVGHVKPEVLKTSHSKLFVLKPGRENGVTPSAKDVASPTSNATRLANCQLPAPAVATAPPKSPNNTKHPSGDRKSGLSLISGLNVEKRPLQGQSRSDFFNHLKKKTSVNTSSMIPRTVSLPTKEKSCEVDKTVVDSQASLQAIENGAELTSNGADFEEIHRFSEEEEAAFLRSLGWEENSGEDEGLTDEEIRAFCQEHLSSAKLKICRGVQQKLLECHSTSSGGVSSKLSSGDSGSGI</sequence>
<dbReference type="EMBL" id="JAIWQS010000002">
    <property type="protein sequence ID" value="KAJ8773365.1"/>
    <property type="molecule type" value="Genomic_DNA"/>
</dbReference>
<feature type="compositionally biased region" description="Polar residues" evidence="1">
    <location>
        <begin position="15"/>
        <end position="25"/>
    </location>
</feature>
<name>A0AAV8U2B2_9ROSI</name>
<evidence type="ECO:0000313" key="3">
    <source>
        <dbReference type="Proteomes" id="UP001159364"/>
    </source>
</evidence>
<feature type="region of interest" description="Disordered" evidence="1">
    <location>
        <begin position="378"/>
        <end position="398"/>
    </location>
</feature>
<accession>A0AAV8U2B2</accession>
<reference evidence="2 3" key="1">
    <citation type="submission" date="2021-09" db="EMBL/GenBank/DDBJ databases">
        <title>Genomic insights and catalytic innovation underlie evolution of tropane alkaloids biosynthesis.</title>
        <authorList>
            <person name="Wang Y.-J."/>
            <person name="Tian T."/>
            <person name="Huang J.-P."/>
            <person name="Huang S.-X."/>
        </authorList>
    </citation>
    <scope>NUCLEOTIDE SEQUENCE [LARGE SCALE GENOMIC DNA]</scope>
    <source>
        <strain evidence="2">KIB-2018</strain>
        <tissue evidence="2">Leaf</tissue>
    </source>
</reference>
<dbReference type="Proteomes" id="UP001159364">
    <property type="component" value="Linkage Group LG02"/>
</dbReference>
<dbReference type="PANTHER" id="PTHR34112">
    <property type="entry name" value="C-JUN-AMINO-TERMINAL KINASE-INTERACTING PROTEIN"/>
    <property type="match status" value="1"/>
</dbReference>
<evidence type="ECO:0000313" key="2">
    <source>
        <dbReference type="EMBL" id="KAJ8773365.1"/>
    </source>
</evidence>
<dbReference type="AlphaFoldDB" id="A0AAV8U2B2"/>
<evidence type="ECO:0000256" key="1">
    <source>
        <dbReference type="SAM" id="MobiDB-lite"/>
    </source>
</evidence>
<dbReference type="PANTHER" id="PTHR34112:SF18">
    <property type="entry name" value="C-JUN-AMINO-TERMINAL KINASE-INTERACTING PROTEIN"/>
    <property type="match status" value="1"/>
</dbReference>
<comment type="caution">
    <text evidence="2">The sequence shown here is derived from an EMBL/GenBank/DDBJ whole genome shotgun (WGS) entry which is preliminary data.</text>
</comment>
<gene>
    <name evidence="2" type="ORF">K2173_028542</name>
</gene>
<feature type="compositionally biased region" description="Low complexity" evidence="1">
    <location>
        <begin position="68"/>
        <end position="79"/>
    </location>
</feature>
<organism evidence="2 3">
    <name type="scientific">Erythroxylum novogranatense</name>
    <dbReference type="NCBI Taxonomy" id="1862640"/>
    <lineage>
        <taxon>Eukaryota</taxon>
        <taxon>Viridiplantae</taxon>
        <taxon>Streptophyta</taxon>
        <taxon>Embryophyta</taxon>
        <taxon>Tracheophyta</taxon>
        <taxon>Spermatophyta</taxon>
        <taxon>Magnoliopsida</taxon>
        <taxon>eudicotyledons</taxon>
        <taxon>Gunneridae</taxon>
        <taxon>Pentapetalae</taxon>
        <taxon>rosids</taxon>
        <taxon>fabids</taxon>
        <taxon>Malpighiales</taxon>
        <taxon>Erythroxylaceae</taxon>
        <taxon>Erythroxylum</taxon>
    </lineage>
</organism>
<protein>
    <submittedName>
        <fullName evidence="2">Uncharacterized protein</fullName>
    </submittedName>
</protein>
<feature type="region of interest" description="Disordered" evidence="1">
    <location>
        <begin position="411"/>
        <end position="434"/>
    </location>
</feature>
<feature type="region of interest" description="Disordered" evidence="1">
    <location>
        <begin position="1"/>
        <end position="124"/>
    </location>
</feature>
<feature type="compositionally biased region" description="Basic and acidic residues" evidence="1">
    <location>
        <begin position="90"/>
        <end position="114"/>
    </location>
</feature>
<proteinExistence type="predicted"/>
<feature type="compositionally biased region" description="Low complexity" evidence="1">
    <location>
        <begin position="31"/>
        <end position="41"/>
    </location>
</feature>